<name>W6Q0P0_PENRF</name>
<dbReference type="Proteomes" id="UP000030686">
    <property type="component" value="Unassembled WGS sequence"/>
</dbReference>
<dbReference type="EMBL" id="HG792015">
    <property type="protein sequence ID" value="CDM27759.1"/>
    <property type="molecule type" value="Genomic_DNA"/>
</dbReference>
<gene>
    <name evidence="1" type="ORF">PROQFM164_S01g001570</name>
</gene>
<dbReference type="OrthoDB" id="4340109at2759"/>
<reference evidence="1" key="1">
    <citation type="journal article" date="2014" name="Nat. Commun.">
        <title>Multiple recent horizontal transfers of a large genomic region in cheese making fungi.</title>
        <authorList>
            <person name="Cheeseman K."/>
            <person name="Ropars J."/>
            <person name="Renault P."/>
            <person name="Dupont J."/>
            <person name="Gouzy J."/>
            <person name="Branca A."/>
            <person name="Abraham A.L."/>
            <person name="Ceppi M."/>
            <person name="Conseiller E."/>
            <person name="Debuchy R."/>
            <person name="Malagnac F."/>
            <person name="Goarin A."/>
            <person name="Silar P."/>
            <person name="Lacoste S."/>
            <person name="Sallet E."/>
            <person name="Bensimon A."/>
            <person name="Giraud T."/>
            <person name="Brygoo Y."/>
        </authorList>
    </citation>
    <scope>NUCLEOTIDE SEQUENCE [LARGE SCALE GENOMIC DNA]</scope>
    <source>
        <strain evidence="1">FM164</strain>
    </source>
</reference>
<accession>W6Q0P0</accession>
<evidence type="ECO:0000313" key="1">
    <source>
        <dbReference type="EMBL" id="CDM27759.1"/>
    </source>
</evidence>
<organism evidence="1 2">
    <name type="scientific">Penicillium roqueforti (strain FM164)</name>
    <dbReference type="NCBI Taxonomy" id="1365484"/>
    <lineage>
        <taxon>Eukaryota</taxon>
        <taxon>Fungi</taxon>
        <taxon>Dikarya</taxon>
        <taxon>Ascomycota</taxon>
        <taxon>Pezizomycotina</taxon>
        <taxon>Eurotiomycetes</taxon>
        <taxon>Eurotiomycetidae</taxon>
        <taxon>Eurotiales</taxon>
        <taxon>Aspergillaceae</taxon>
        <taxon>Penicillium</taxon>
    </lineage>
</organism>
<keyword evidence="2" id="KW-1185">Reference proteome</keyword>
<sequence>MTTPVALTQPIPGDRDDYIYVYFGCNIILRDATRYFDRIAYIGPGRWVGCQYAVDGGFLINT</sequence>
<protein>
    <submittedName>
        <fullName evidence="1">Genomic scaffold, ProqFM164S01</fullName>
    </submittedName>
</protein>
<evidence type="ECO:0000313" key="2">
    <source>
        <dbReference type="Proteomes" id="UP000030686"/>
    </source>
</evidence>
<proteinExistence type="predicted"/>
<dbReference type="AlphaFoldDB" id="W6Q0P0"/>